<dbReference type="GO" id="GO:0031267">
    <property type="term" value="F:small GTPase binding"/>
    <property type="evidence" value="ECO:0007669"/>
    <property type="project" value="InterPro"/>
</dbReference>
<dbReference type="SMART" id="SM01139">
    <property type="entry name" value="Drf_FH3"/>
    <property type="match status" value="1"/>
</dbReference>
<dbReference type="PANTHER" id="PTHR45857:SF2">
    <property type="entry name" value="FORMIN-LIKE PROTEIN 1"/>
    <property type="match status" value="1"/>
</dbReference>
<evidence type="ECO:0000259" key="4">
    <source>
        <dbReference type="PROSITE" id="PS51444"/>
    </source>
</evidence>
<accession>A0AAR2J4P3</accession>
<dbReference type="FunFam" id="1.20.58.2220:FF:000001">
    <property type="entry name" value="Formin-like 1, isoform CRA_c"/>
    <property type="match status" value="1"/>
</dbReference>
<feature type="region of interest" description="Disordered" evidence="2">
    <location>
        <begin position="941"/>
        <end position="966"/>
    </location>
</feature>
<evidence type="ECO:0000313" key="5">
    <source>
        <dbReference type="Ensembl" id="ENSPNAP00000046910.1"/>
    </source>
</evidence>
<dbReference type="PANTHER" id="PTHR45857">
    <property type="entry name" value="FORMIN-LIKE PROTEIN"/>
    <property type="match status" value="1"/>
</dbReference>
<dbReference type="SMART" id="SM00498">
    <property type="entry name" value="FH2"/>
    <property type="match status" value="1"/>
</dbReference>
<sequence length="993" mass="111293">MHLLSHSAHTFSTLPQPILNELRPREGGSVHSMNLPPDKMMLLSQYDNEKKWELVCDQERFQVKNPPSAYLNKIRSFYQDQGVTSLNRSACDPTPQFKKRIQESTQVLRELEISLRTNHIGWAQEFLNEENQGLDVLVEYLSYAQSDFSESVENGGSVTDHRKLSERSVEDLTKNSNHSPTHGMTRAARAFTVRKSLKNARLASQRDDVHVCIMCLRAIMNYQSGFNLVMSHPRCVNEITLSLNNRNPRTKALVLELLAAVCLVRGGHDIIISAFDNFKEVSGEKNRFEKLMDYFSSDDSNIDFMVACMQFINIVVHSVENMNFRVHLQYEFTHLGLDQYLETLKLTESEKLQVQIQAYLDNVIDVGALLEDAENKGGIMDHVEDLQELNTQREREREIEREIEKERERISQPSQVERETEAGKEKDSRLEVKLRELQDKGLVRLERTASGCLDIEVIPVTIVQTVPGPATTDVTHTGLAKEAAPFSAAPPPPPPPPPPPLPGSPEPCGGSVPPPPPPPPPPGSGAPPPPPPPLPPGGGPPPPPPPPGCGPPPPPGAPPAPGGESGVKSRKPIQTKCRMPQLNWQALKPNQVEGTVFNELNDEHLFELNMDLFAERFKTKAQGPPADLSKMKVKAKKAPTKVSLLEANKAKNLAITLRKANMSPGDICTAIEMYDQQALSLDFLELLERFIPSDYELKLLQNYEKEGRPLEELSEEDRFIMRFGKIKRLAQRISTLTFMGNFSDTVKRLQPQLNSIIAASMSLKSSTKLKKMLEIILAFGNYMNSSSKRGAVYGFRLQSLDLLLDTKSTDRSQTLLHFIAHMVQEKYPDLTNFHSELHFVDKAALVSLDGVLQDVRALERGMEGTKKEFLVQDDIPALKEFVKVNSDPLDSLVKDGKTAQEMYVSVVEYFGENPKTTQPSQFFPIFVRFIKAYKQAEQEIEQKKKQESAAEEQSTPSPKKKDGTPQKVRLIFPFPLLLCPLSPSFILSSCEHS</sequence>
<reference evidence="5" key="3">
    <citation type="submission" date="2025-09" db="UniProtKB">
        <authorList>
            <consortium name="Ensembl"/>
        </authorList>
    </citation>
    <scope>IDENTIFICATION</scope>
</reference>
<reference evidence="5" key="2">
    <citation type="submission" date="2025-08" db="UniProtKB">
        <authorList>
            <consortium name="Ensembl"/>
        </authorList>
    </citation>
    <scope>IDENTIFICATION</scope>
</reference>
<feature type="domain" description="GBD/FH3" evidence="3">
    <location>
        <begin position="14"/>
        <end position="448"/>
    </location>
</feature>
<dbReference type="GeneTree" id="ENSGT00940000156292"/>
<evidence type="ECO:0000259" key="3">
    <source>
        <dbReference type="PROSITE" id="PS51232"/>
    </source>
</evidence>
<dbReference type="SMART" id="SM01140">
    <property type="entry name" value="Drf_GBD"/>
    <property type="match status" value="1"/>
</dbReference>
<dbReference type="Pfam" id="PF02181">
    <property type="entry name" value="FH2"/>
    <property type="match status" value="1"/>
</dbReference>
<dbReference type="GO" id="GO:0016477">
    <property type="term" value="P:cell migration"/>
    <property type="evidence" value="ECO:0007669"/>
    <property type="project" value="TreeGrafter"/>
</dbReference>
<dbReference type="PROSITE" id="PS51444">
    <property type="entry name" value="FH2"/>
    <property type="match status" value="1"/>
</dbReference>
<dbReference type="AlphaFoldDB" id="A0AAR2J4P3"/>
<protein>
    <recommendedName>
        <fullName evidence="7">Formin-like 1a</fullName>
    </recommendedName>
</protein>
<comment type="similarity">
    <text evidence="1">Belongs to the formin homology family.</text>
</comment>
<feature type="compositionally biased region" description="Pro residues" evidence="2">
    <location>
        <begin position="488"/>
        <end position="505"/>
    </location>
</feature>
<feature type="region of interest" description="Disordered" evidence="2">
    <location>
        <begin position="483"/>
        <end position="572"/>
    </location>
</feature>
<evidence type="ECO:0000256" key="1">
    <source>
        <dbReference type="ARBA" id="ARBA00023449"/>
    </source>
</evidence>
<dbReference type="SUPFAM" id="SSF101447">
    <property type="entry name" value="Formin homology 2 domain (FH2 domain)"/>
    <property type="match status" value="1"/>
</dbReference>
<dbReference type="Ensembl" id="ENSPNAT00000061814.1">
    <property type="protein sequence ID" value="ENSPNAP00000046910.1"/>
    <property type="gene ID" value="ENSPNAG00000016333.2"/>
</dbReference>
<feature type="compositionally biased region" description="Pro residues" evidence="2">
    <location>
        <begin position="512"/>
        <end position="561"/>
    </location>
</feature>
<organism evidence="5 6">
    <name type="scientific">Pygocentrus nattereri</name>
    <name type="common">Red-bellied piranha</name>
    <dbReference type="NCBI Taxonomy" id="42514"/>
    <lineage>
        <taxon>Eukaryota</taxon>
        <taxon>Metazoa</taxon>
        <taxon>Chordata</taxon>
        <taxon>Craniata</taxon>
        <taxon>Vertebrata</taxon>
        <taxon>Euteleostomi</taxon>
        <taxon>Actinopterygii</taxon>
        <taxon>Neopterygii</taxon>
        <taxon>Teleostei</taxon>
        <taxon>Ostariophysi</taxon>
        <taxon>Characiformes</taxon>
        <taxon>Characoidei</taxon>
        <taxon>Pygocentrus</taxon>
    </lineage>
</organism>
<dbReference type="InterPro" id="IPR042201">
    <property type="entry name" value="FH2_Formin_sf"/>
</dbReference>
<dbReference type="InterPro" id="IPR015425">
    <property type="entry name" value="FH2_Formin"/>
</dbReference>
<feature type="compositionally biased region" description="Basic and acidic residues" evidence="2">
    <location>
        <begin position="159"/>
        <end position="173"/>
    </location>
</feature>
<name>A0AAR2J4P3_PYGNA</name>
<dbReference type="PROSITE" id="PS51232">
    <property type="entry name" value="GBD_FH3"/>
    <property type="match status" value="1"/>
</dbReference>
<dbReference type="Pfam" id="PF06371">
    <property type="entry name" value="Drf_GBD"/>
    <property type="match status" value="2"/>
</dbReference>
<reference evidence="5 6" key="1">
    <citation type="submission" date="2020-10" db="EMBL/GenBank/DDBJ databases">
        <title>Pygocentrus nattereri (red-bellied piranha) genome, fPygNat1, primary haplotype.</title>
        <authorList>
            <person name="Myers G."/>
            <person name="Meyer A."/>
            <person name="Karagic N."/>
            <person name="Pippel M."/>
            <person name="Winkler S."/>
            <person name="Tracey A."/>
            <person name="Wood J."/>
            <person name="Formenti G."/>
            <person name="Howe K."/>
            <person name="Fedrigo O."/>
            <person name="Jarvis E.D."/>
        </authorList>
    </citation>
    <scope>NUCLEOTIDE SEQUENCE [LARGE SCALE GENOMIC DNA]</scope>
</reference>
<feature type="region of interest" description="Disordered" evidence="2">
    <location>
        <begin position="152"/>
        <end position="183"/>
    </location>
</feature>
<feature type="region of interest" description="Disordered" evidence="2">
    <location>
        <begin position="403"/>
        <end position="428"/>
    </location>
</feature>
<keyword evidence="6" id="KW-1185">Reference proteome</keyword>
<evidence type="ECO:0000256" key="2">
    <source>
        <dbReference type="SAM" id="MobiDB-lite"/>
    </source>
</evidence>
<dbReference type="InterPro" id="IPR016024">
    <property type="entry name" value="ARM-type_fold"/>
</dbReference>
<evidence type="ECO:0008006" key="7">
    <source>
        <dbReference type="Google" id="ProtNLM"/>
    </source>
</evidence>
<dbReference type="Pfam" id="PF06367">
    <property type="entry name" value="Drf_FH3"/>
    <property type="match status" value="1"/>
</dbReference>
<evidence type="ECO:0000313" key="6">
    <source>
        <dbReference type="Proteomes" id="UP001501920"/>
    </source>
</evidence>
<dbReference type="GO" id="GO:0051015">
    <property type="term" value="F:actin filament binding"/>
    <property type="evidence" value="ECO:0007669"/>
    <property type="project" value="TreeGrafter"/>
</dbReference>
<proteinExistence type="inferred from homology"/>
<dbReference type="GO" id="GO:0005829">
    <property type="term" value="C:cytosol"/>
    <property type="evidence" value="ECO:0007669"/>
    <property type="project" value="TreeGrafter"/>
</dbReference>
<dbReference type="Gene3D" id="1.25.10.10">
    <property type="entry name" value="Leucine-rich Repeat Variant"/>
    <property type="match status" value="1"/>
</dbReference>
<dbReference type="InterPro" id="IPR043592">
    <property type="entry name" value="FMNL_animal"/>
</dbReference>
<dbReference type="InterPro" id="IPR010472">
    <property type="entry name" value="FH3_dom"/>
</dbReference>
<dbReference type="InterPro" id="IPR010473">
    <property type="entry name" value="GTPase-bd"/>
</dbReference>
<feature type="domain" description="FH2" evidence="4">
    <location>
        <begin position="569"/>
        <end position="959"/>
    </location>
</feature>
<dbReference type="InterPro" id="IPR011989">
    <property type="entry name" value="ARM-like"/>
</dbReference>
<dbReference type="SUPFAM" id="SSF48371">
    <property type="entry name" value="ARM repeat"/>
    <property type="match status" value="1"/>
</dbReference>
<dbReference type="GO" id="GO:0008360">
    <property type="term" value="P:regulation of cell shape"/>
    <property type="evidence" value="ECO:0007669"/>
    <property type="project" value="TreeGrafter"/>
</dbReference>
<dbReference type="Gene3D" id="1.20.58.2220">
    <property type="entry name" value="Formin, FH2 domain"/>
    <property type="match status" value="1"/>
</dbReference>
<dbReference type="GO" id="GO:0030866">
    <property type="term" value="P:cortical actin cytoskeleton organization"/>
    <property type="evidence" value="ECO:0007669"/>
    <property type="project" value="TreeGrafter"/>
</dbReference>
<dbReference type="Proteomes" id="UP001501920">
    <property type="component" value="Chromosome 14"/>
</dbReference>
<dbReference type="InterPro" id="IPR014768">
    <property type="entry name" value="GBD/FH3_dom"/>
</dbReference>